<evidence type="ECO:0000313" key="1">
    <source>
        <dbReference type="EMBL" id="QJA65900.1"/>
    </source>
</evidence>
<reference evidence="1" key="1">
    <citation type="submission" date="2020-03" db="EMBL/GenBank/DDBJ databases">
        <title>The deep terrestrial virosphere.</title>
        <authorList>
            <person name="Holmfeldt K."/>
            <person name="Nilsson E."/>
            <person name="Simone D."/>
            <person name="Lopez-Fernandez M."/>
            <person name="Wu X."/>
            <person name="de Brujin I."/>
            <person name="Lundin D."/>
            <person name="Andersson A."/>
            <person name="Bertilsson S."/>
            <person name="Dopson M."/>
        </authorList>
    </citation>
    <scope>NUCLEOTIDE SEQUENCE</scope>
    <source>
        <strain evidence="2">MM415A00434</strain>
        <strain evidence="1">MM415B00370</strain>
    </source>
</reference>
<sequence>MVSKVYSIPESKFPHQTYTESDVTQLRKQREIREEQITQFIEAHPDFLALQIYGEEEPYCWPESLDDEIDFLCATLEEVMDCLCKSDKKVGGERTFHLFKPERNPPWGWVFIPISVYEAASLDSRRA</sequence>
<evidence type="ECO:0000313" key="2">
    <source>
        <dbReference type="EMBL" id="QJA82248.1"/>
    </source>
</evidence>
<proteinExistence type="predicted"/>
<dbReference type="EMBL" id="MT141546">
    <property type="protein sequence ID" value="QJA65900.1"/>
    <property type="molecule type" value="Genomic_DNA"/>
</dbReference>
<organism evidence="1">
    <name type="scientific">viral metagenome</name>
    <dbReference type="NCBI Taxonomy" id="1070528"/>
    <lineage>
        <taxon>unclassified sequences</taxon>
        <taxon>metagenomes</taxon>
        <taxon>organismal metagenomes</taxon>
    </lineage>
</organism>
<name>A0A6M3J7N2_9ZZZZ</name>
<accession>A0A6M3J7N2</accession>
<dbReference type="EMBL" id="MT142483">
    <property type="protein sequence ID" value="QJA82248.1"/>
    <property type="molecule type" value="Genomic_DNA"/>
</dbReference>
<dbReference type="AlphaFoldDB" id="A0A6M3J7N2"/>
<gene>
    <name evidence="2" type="ORF">MM415A00434_0023</name>
    <name evidence="1" type="ORF">MM415B00370_0018</name>
</gene>
<protein>
    <submittedName>
        <fullName evidence="1">Uncharacterized protein</fullName>
    </submittedName>
</protein>